<comment type="catalytic activity">
    <reaction evidence="7 8">
        <text>deamido-NAD(+) + L-glutamine + ATP + H2O = L-glutamate + AMP + diphosphate + NAD(+) + H(+)</text>
        <dbReference type="Rhea" id="RHEA:24384"/>
        <dbReference type="ChEBI" id="CHEBI:15377"/>
        <dbReference type="ChEBI" id="CHEBI:15378"/>
        <dbReference type="ChEBI" id="CHEBI:29985"/>
        <dbReference type="ChEBI" id="CHEBI:30616"/>
        <dbReference type="ChEBI" id="CHEBI:33019"/>
        <dbReference type="ChEBI" id="CHEBI:57540"/>
        <dbReference type="ChEBI" id="CHEBI:58359"/>
        <dbReference type="ChEBI" id="CHEBI:58437"/>
        <dbReference type="ChEBI" id="CHEBI:456215"/>
        <dbReference type="EC" id="6.3.5.1"/>
    </reaction>
</comment>
<dbReference type="Gene3D" id="1.10.10.1140">
    <property type="entry name" value="Glutamine-dependent NAD+ synthetase, C-terminal domain"/>
    <property type="match status" value="1"/>
</dbReference>
<dbReference type="EMBL" id="JAGSCS010000001">
    <property type="protein sequence ID" value="MBR0574813.1"/>
    <property type="molecule type" value="Genomic_DNA"/>
</dbReference>
<evidence type="ECO:0000256" key="7">
    <source>
        <dbReference type="HAMAP-Rule" id="MF_02090"/>
    </source>
</evidence>
<feature type="binding site" evidence="7">
    <location>
        <position position="436"/>
    </location>
    <ligand>
        <name>deamido-NAD(+)</name>
        <dbReference type="ChEBI" id="CHEBI:58437"/>
        <note>ligand shared between two neighboring subunits</note>
    </ligand>
</feature>
<dbReference type="InterPro" id="IPR022310">
    <property type="entry name" value="NAD/GMP_synthase"/>
</dbReference>
<dbReference type="PIRSF" id="PIRSF006630">
    <property type="entry name" value="NADS_GAT"/>
    <property type="match status" value="1"/>
</dbReference>
<dbReference type="RefSeq" id="WP_211799331.1">
    <property type="nucleotide sequence ID" value="NZ_JAGSCS010000001.1"/>
</dbReference>
<dbReference type="GO" id="GO:0005524">
    <property type="term" value="F:ATP binding"/>
    <property type="evidence" value="ECO:0007669"/>
    <property type="project" value="UniProtKB-UniRule"/>
</dbReference>
<feature type="active site" description="Nucleophile; for glutaminase activity" evidence="7">
    <location>
        <position position="166"/>
    </location>
</feature>
<dbReference type="CDD" id="cd07570">
    <property type="entry name" value="GAT_Gln-NAD-synth"/>
    <property type="match status" value="1"/>
</dbReference>
<name>A0A941HPW4_9CLOT</name>
<dbReference type="GO" id="GO:0009435">
    <property type="term" value="P:NAD+ biosynthetic process"/>
    <property type="evidence" value="ECO:0007669"/>
    <property type="project" value="UniProtKB-UniRule"/>
</dbReference>
<evidence type="ECO:0000256" key="6">
    <source>
        <dbReference type="ARBA" id="ARBA00023027"/>
    </source>
</evidence>
<dbReference type="AlphaFoldDB" id="A0A941HPW4"/>
<dbReference type="EC" id="6.3.5.1" evidence="7 8"/>
<evidence type="ECO:0000256" key="9">
    <source>
        <dbReference type="RuleBase" id="RU003811"/>
    </source>
</evidence>
<dbReference type="NCBIfam" id="NF002730">
    <property type="entry name" value="PRK02628.1"/>
    <property type="match status" value="1"/>
</dbReference>
<dbReference type="Pfam" id="PF02540">
    <property type="entry name" value="NAD_synthase"/>
    <property type="match status" value="1"/>
</dbReference>
<feature type="binding site" evidence="7">
    <location>
        <position position="460"/>
    </location>
    <ligand>
        <name>ATP</name>
        <dbReference type="ChEBI" id="CHEBI:30616"/>
    </ligand>
</feature>
<protein>
    <recommendedName>
        <fullName evidence="7 8">Glutamine-dependent NAD(+) synthetase</fullName>
        <ecNumber evidence="7 8">6.3.5.1</ecNumber>
    </recommendedName>
    <alternativeName>
        <fullName evidence="7 8">NAD(+) synthase [glutamine-hydrolyzing]</fullName>
    </alternativeName>
</protein>
<dbReference type="GO" id="GO:0005737">
    <property type="term" value="C:cytoplasm"/>
    <property type="evidence" value="ECO:0007669"/>
    <property type="project" value="InterPro"/>
</dbReference>
<gene>
    <name evidence="7" type="primary">nadE</name>
    <name evidence="11" type="ORF">KCG48_00520</name>
</gene>
<keyword evidence="6 7" id="KW-0520">NAD</keyword>
<feature type="domain" description="CN hydrolase" evidence="10">
    <location>
        <begin position="4"/>
        <end position="266"/>
    </location>
</feature>
<dbReference type="InterPro" id="IPR003694">
    <property type="entry name" value="NAD_synthase"/>
</dbReference>
<dbReference type="InterPro" id="IPR014445">
    <property type="entry name" value="Gln-dep_NAD_synthase"/>
</dbReference>
<comment type="similarity">
    <text evidence="9">Belongs to the NAD synthetase family.</text>
</comment>
<comment type="similarity">
    <text evidence="2 7 8">In the C-terminal section; belongs to the NAD synthetase family.</text>
</comment>
<evidence type="ECO:0000256" key="4">
    <source>
        <dbReference type="ARBA" id="ARBA00022741"/>
    </source>
</evidence>
<dbReference type="NCBIfam" id="TIGR00552">
    <property type="entry name" value="nadE"/>
    <property type="match status" value="1"/>
</dbReference>
<dbReference type="SUPFAM" id="SSF52402">
    <property type="entry name" value="Adenine nucleotide alpha hydrolases-like"/>
    <property type="match status" value="1"/>
</dbReference>
<dbReference type="HAMAP" id="MF_02090">
    <property type="entry name" value="NadE_glutamine_dep"/>
    <property type="match status" value="1"/>
</dbReference>
<dbReference type="GO" id="GO:0004359">
    <property type="term" value="F:glutaminase activity"/>
    <property type="evidence" value="ECO:0007669"/>
    <property type="project" value="InterPro"/>
</dbReference>
<reference evidence="11" key="1">
    <citation type="submission" date="2021-04" db="EMBL/GenBank/DDBJ databases">
        <title>Proteiniclasticum sedimins sp. nov., an obligate anaerobic bacterium isolated from anaerobic sludge.</title>
        <authorList>
            <person name="Liu J."/>
        </authorList>
    </citation>
    <scope>NUCLEOTIDE SEQUENCE</scope>
    <source>
        <strain evidence="11">BAD-10</strain>
    </source>
</reference>
<evidence type="ECO:0000256" key="2">
    <source>
        <dbReference type="ARBA" id="ARBA00007145"/>
    </source>
</evidence>
<dbReference type="Gene3D" id="3.60.110.10">
    <property type="entry name" value="Carbon-nitrogen hydrolase"/>
    <property type="match status" value="1"/>
</dbReference>
<dbReference type="PROSITE" id="PS50263">
    <property type="entry name" value="CN_HYDROLASE"/>
    <property type="match status" value="1"/>
</dbReference>
<sequence>MDFIKVSAVSPQLRVADVEFNTQEIIKIMKSQSEAKTKVVVFPELSLTGYTAQDLFLTEDLLRGAEKGLRKVQEASRELDLVVIVGLPLEHQNRLFNVAAVIFEGEILGIVPKTHIPNYNEFYESRWFTPYSPAWGNSVRVSHAGELPFGNLLFRTPEYTFGVEICEDLFAPISPSAHLSLQGAELIFNLSASNELVGKREYRRDLVKMASAKNMGAYIYASAGTGESTTDLVFSGHLLVAEYGTVLQENQRFALESDEVSAYVDLSRIRGERRRNSTFRGRTSGQEAGLVEFVHRAYDLSGFDRLVDPHPFVPRDDQERKLRAREILQIQSHGLVKRLRHLQMTKTVIGISGGLDSTLALLVIVKAYKILQLPLENIITVTMPGFGTTDRTYQNAIILCQELGTDLREISIVDAALLHFRDIGHDPSTHDATYENVQARERTQILMDIANKEGGIVVGTGDLSELALGWCTYNGDQMSMYGVNASVPKTLVRYLIRYFLEEEFTGRLAEALQDVLDTPVSPELLPKGDNDELLQKTEDLVGPYELHDFFLYHAVKYGADYRKILFLAEIAFQGVYPREVILRWLRVFIKRFYSQQFKRSAMPDGPKVGSISLSPRGDLRMPSDASAALYLAQLEEEFPSV</sequence>
<feature type="binding site" evidence="7">
    <location>
        <position position="199"/>
    </location>
    <ligand>
        <name>L-glutamine</name>
        <dbReference type="ChEBI" id="CHEBI:58359"/>
    </ligand>
</feature>
<feature type="active site" description="Proton acceptor; for glutaminase activity" evidence="7">
    <location>
        <position position="44"/>
    </location>
</feature>
<dbReference type="GO" id="GO:0008795">
    <property type="term" value="F:NAD+ synthase activity"/>
    <property type="evidence" value="ECO:0007669"/>
    <property type="project" value="UniProtKB-UniRule"/>
</dbReference>
<dbReference type="SUPFAM" id="SSF56317">
    <property type="entry name" value="Carbon-nitrogen hydrolase"/>
    <property type="match status" value="1"/>
</dbReference>
<dbReference type="PANTHER" id="PTHR23090:SF9">
    <property type="entry name" value="GLUTAMINE-DEPENDENT NAD(+) SYNTHETASE"/>
    <property type="match status" value="1"/>
</dbReference>
<dbReference type="PANTHER" id="PTHR23090">
    <property type="entry name" value="NH 3 /GLUTAMINE-DEPENDENT NAD + SYNTHETASE"/>
    <property type="match status" value="1"/>
</dbReference>
<dbReference type="GO" id="GO:0003952">
    <property type="term" value="F:NAD+ synthase (glutamine-hydrolyzing) activity"/>
    <property type="evidence" value="ECO:0007669"/>
    <property type="project" value="UniProtKB-UniRule"/>
</dbReference>
<feature type="binding site" evidence="7">
    <location>
        <position position="598"/>
    </location>
    <ligand>
        <name>deamido-NAD(+)</name>
        <dbReference type="ChEBI" id="CHEBI:58437"/>
        <note>ligand shared between two neighboring subunits</note>
    </ligand>
</feature>
<dbReference type="InterPro" id="IPR041856">
    <property type="entry name" value="NAD+_synth_C"/>
</dbReference>
<feature type="binding site" evidence="7">
    <location>
        <position position="119"/>
    </location>
    <ligand>
        <name>L-glutamine</name>
        <dbReference type="ChEBI" id="CHEBI:58359"/>
    </ligand>
</feature>
<feature type="binding site" evidence="7">
    <location>
        <begin position="470"/>
        <end position="473"/>
    </location>
    <ligand>
        <name>deamido-NAD(+)</name>
        <dbReference type="ChEBI" id="CHEBI:58437"/>
        <note>ligand shared between two neighboring subunits</note>
    </ligand>
</feature>
<dbReference type="InterPro" id="IPR014729">
    <property type="entry name" value="Rossmann-like_a/b/a_fold"/>
</dbReference>
<evidence type="ECO:0000256" key="8">
    <source>
        <dbReference type="PIRNR" id="PIRNR006630"/>
    </source>
</evidence>
<dbReference type="InterPro" id="IPR036526">
    <property type="entry name" value="C-N_Hydrolase_sf"/>
</dbReference>
<feature type="binding site" evidence="7">
    <location>
        <position position="193"/>
    </location>
    <ligand>
        <name>L-glutamine</name>
        <dbReference type="ChEBI" id="CHEBI:58359"/>
    </ligand>
</feature>
<evidence type="ECO:0000313" key="12">
    <source>
        <dbReference type="Proteomes" id="UP000675379"/>
    </source>
</evidence>
<keyword evidence="4 7" id="KW-0547">Nucleotide-binding</keyword>
<feature type="binding site" evidence="7">
    <location>
        <position position="465"/>
    </location>
    <ligand>
        <name>deamido-NAD(+)</name>
        <dbReference type="ChEBI" id="CHEBI:58437"/>
        <note>ligand shared between two neighboring subunits</note>
    </ligand>
</feature>
<evidence type="ECO:0000256" key="3">
    <source>
        <dbReference type="ARBA" id="ARBA00022598"/>
    </source>
</evidence>
<comment type="caution">
    <text evidence="11">The sequence shown here is derived from an EMBL/GenBank/DDBJ whole genome shotgun (WGS) entry which is preliminary data.</text>
</comment>
<evidence type="ECO:0000256" key="5">
    <source>
        <dbReference type="ARBA" id="ARBA00022840"/>
    </source>
</evidence>
<dbReference type="Pfam" id="PF00795">
    <property type="entry name" value="CN_hydrolase"/>
    <property type="match status" value="1"/>
</dbReference>
<evidence type="ECO:0000259" key="10">
    <source>
        <dbReference type="PROSITE" id="PS50263"/>
    </source>
</evidence>
<feature type="active site" description="For glutaminase activity" evidence="7">
    <location>
        <position position="113"/>
    </location>
</feature>
<keyword evidence="5 7" id="KW-0067">ATP-binding</keyword>
<accession>A0A941HPW4</accession>
<comment type="pathway">
    <text evidence="1 7 8">Cofactor biosynthesis; NAD(+) biosynthesis; NAD(+) from deamido-NAD(+) (L-Gln route): step 1/1.</text>
</comment>
<dbReference type="CDD" id="cd00553">
    <property type="entry name" value="NAD_synthase"/>
    <property type="match status" value="1"/>
</dbReference>
<keyword evidence="12" id="KW-1185">Reference proteome</keyword>
<dbReference type="Gene3D" id="3.40.50.620">
    <property type="entry name" value="HUPs"/>
    <property type="match status" value="1"/>
</dbReference>
<evidence type="ECO:0000256" key="1">
    <source>
        <dbReference type="ARBA" id="ARBA00005188"/>
    </source>
</evidence>
<proteinExistence type="inferred from homology"/>
<keyword evidence="3 7" id="KW-0436">Ligase</keyword>
<organism evidence="11 12">
    <name type="scientific">Proteiniclasticum sediminis</name>
    <dbReference type="NCBI Taxonomy" id="2804028"/>
    <lineage>
        <taxon>Bacteria</taxon>
        <taxon>Bacillati</taxon>
        <taxon>Bacillota</taxon>
        <taxon>Clostridia</taxon>
        <taxon>Eubacteriales</taxon>
        <taxon>Clostridiaceae</taxon>
        <taxon>Proteiniclasticum</taxon>
    </lineage>
</organism>
<evidence type="ECO:0000313" key="11">
    <source>
        <dbReference type="EMBL" id="MBR0574813.1"/>
    </source>
</evidence>
<dbReference type="Proteomes" id="UP000675379">
    <property type="component" value="Unassembled WGS sequence"/>
</dbReference>
<dbReference type="InterPro" id="IPR003010">
    <property type="entry name" value="C-N_Hydrolase"/>
</dbReference>
<feature type="binding site" evidence="7">
    <location>
        <begin position="350"/>
        <end position="357"/>
    </location>
    <ligand>
        <name>ATP</name>
        <dbReference type="ChEBI" id="CHEBI:30616"/>
    </ligand>
</feature>
<comment type="function">
    <text evidence="7">Catalyzes the ATP-dependent amidation of deamido-NAD to form NAD. Uses L-glutamine as a nitrogen source.</text>
</comment>